<sequence>MCRDNGGGIIYEVGKVSEKDFPSSRLRSNGSVKIPFKKYAGKDDLFYLDAIYSELKSGNPSVAQYTVKIIRAADNKVMGEFISFSRVGQTFPVPFPVPSTSCEGDFESADKFVKKIINVKE</sequence>
<evidence type="ECO:0000313" key="2">
    <source>
        <dbReference type="Proteomes" id="UP001569428"/>
    </source>
</evidence>
<dbReference type="RefSeq" id="WP_371837777.1">
    <property type="nucleotide sequence ID" value="NZ_JBGMEK010000006.1"/>
</dbReference>
<keyword evidence="2" id="KW-1185">Reference proteome</keyword>
<proteinExistence type="predicted"/>
<name>A0ABV4NWZ9_9GAMM</name>
<dbReference type="EMBL" id="JBGMEK010000006">
    <property type="protein sequence ID" value="MFA0810165.1"/>
    <property type="molecule type" value="Genomic_DNA"/>
</dbReference>
<accession>A0ABV4NWZ9</accession>
<protein>
    <submittedName>
        <fullName evidence="1">Uncharacterized protein</fullName>
    </submittedName>
</protein>
<dbReference type="Proteomes" id="UP001569428">
    <property type="component" value="Unassembled WGS sequence"/>
</dbReference>
<reference evidence="1 2" key="1">
    <citation type="submission" date="2024-08" db="EMBL/GenBank/DDBJ databases">
        <authorList>
            <person name="Ishaq N."/>
        </authorList>
    </citation>
    <scope>NUCLEOTIDE SEQUENCE [LARGE SCALE GENOMIC DNA]</scope>
    <source>
        <strain evidence="1 2">DSM 18651</strain>
    </source>
</reference>
<comment type="caution">
    <text evidence="1">The sequence shown here is derived from an EMBL/GenBank/DDBJ whole genome shotgun (WGS) entry which is preliminary data.</text>
</comment>
<evidence type="ECO:0000313" key="1">
    <source>
        <dbReference type="EMBL" id="MFA0810165.1"/>
    </source>
</evidence>
<organism evidence="1 2">
    <name type="scientific">Microbulbifer epialgicus</name>
    <dbReference type="NCBI Taxonomy" id="393907"/>
    <lineage>
        <taxon>Bacteria</taxon>
        <taxon>Pseudomonadati</taxon>
        <taxon>Pseudomonadota</taxon>
        <taxon>Gammaproteobacteria</taxon>
        <taxon>Cellvibrionales</taxon>
        <taxon>Microbulbiferaceae</taxon>
        <taxon>Microbulbifer</taxon>
    </lineage>
</organism>
<gene>
    <name evidence="1" type="ORF">ACCI49_04465</name>
</gene>